<dbReference type="OrthoDB" id="5641947at2"/>
<keyword evidence="2" id="KW-0479">Metal-binding</keyword>
<dbReference type="AlphaFoldDB" id="A0A378JVJ5"/>
<feature type="chain" id="PRO_5016797346" evidence="4">
    <location>
        <begin position="20"/>
        <end position="124"/>
    </location>
</feature>
<sequence>MKNLLGFILFAFISTIACADELGKKTYDIACQNCHSPKLATAIKAPAAFDKNAWELRFKKAETESENNPSYFKTPMDYLLYSVKMGKGLMYHGGLCNEADVPNKDCSDEALTAAINYMSEPQSE</sequence>
<dbReference type="STRING" id="39962.Lmor_1973"/>
<evidence type="ECO:0000259" key="5">
    <source>
        <dbReference type="Pfam" id="PF13442"/>
    </source>
</evidence>
<dbReference type="GO" id="GO:0020037">
    <property type="term" value="F:heme binding"/>
    <property type="evidence" value="ECO:0007669"/>
    <property type="project" value="InterPro"/>
</dbReference>
<dbReference type="EMBL" id="LNYN01000024">
    <property type="protein sequence ID" value="KTD33661.1"/>
    <property type="molecule type" value="Genomic_DNA"/>
</dbReference>
<dbReference type="InterPro" id="IPR009056">
    <property type="entry name" value="Cyt_c-like_dom"/>
</dbReference>
<dbReference type="GO" id="GO:0046872">
    <property type="term" value="F:metal ion binding"/>
    <property type="evidence" value="ECO:0007669"/>
    <property type="project" value="UniProtKB-KW"/>
</dbReference>
<dbReference type="PROSITE" id="PS51257">
    <property type="entry name" value="PROKAR_LIPOPROTEIN"/>
    <property type="match status" value="1"/>
</dbReference>
<dbReference type="EMBL" id="UGOG01000001">
    <property type="protein sequence ID" value="STX62594.1"/>
    <property type="molecule type" value="Genomic_DNA"/>
</dbReference>
<evidence type="ECO:0000256" key="1">
    <source>
        <dbReference type="ARBA" id="ARBA00022617"/>
    </source>
</evidence>
<dbReference type="Pfam" id="PF13442">
    <property type="entry name" value="Cytochrome_CBB3"/>
    <property type="match status" value="1"/>
</dbReference>
<accession>A0A378JVJ5</accession>
<evidence type="ECO:0000256" key="2">
    <source>
        <dbReference type="ARBA" id="ARBA00022723"/>
    </source>
</evidence>
<name>A0A378JVJ5_9GAMM</name>
<dbReference type="InterPro" id="IPR036909">
    <property type="entry name" value="Cyt_c-like_dom_sf"/>
</dbReference>
<protein>
    <submittedName>
        <fullName evidence="6 7">Cytochrome c, class I</fullName>
    </submittedName>
</protein>
<keyword evidence="8" id="KW-1185">Reference proteome</keyword>
<reference evidence="7 9" key="2">
    <citation type="submission" date="2018-06" db="EMBL/GenBank/DDBJ databases">
        <authorList>
            <consortium name="Pathogen Informatics"/>
            <person name="Doyle S."/>
        </authorList>
    </citation>
    <scope>NUCLEOTIDE SEQUENCE [LARGE SCALE GENOMIC DNA]</scope>
    <source>
        <strain evidence="7 9">NCTC12239</strain>
    </source>
</reference>
<gene>
    <name evidence="6" type="ORF">Lmor_1973</name>
    <name evidence="7" type="ORF">NCTC12239_01531</name>
</gene>
<feature type="signal peptide" evidence="4">
    <location>
        <begin position="1"/>
        <end position="19"/>
    </location>
</feature>
<organism evidence="7 9">
    <name type="scientific">Legionella moravica</name>
    <dbReference type="NCBI Taxonomy" id="39962"/>
    <lineage>
        <taxon>Bacteria</taxon>
        <taxon>Pseudomonadati</taxon>
        <taxon>Pseudomonadota</taxon>
        <taxon>Gammaproteobacteria</taxon>
        <taxon>Legionellales</taxon>
        <taxon>Legionellaceae</taxon>
        <taxon>Legionella</taxon>
    </lineage>
</organism>
<dbReference type="SUPFAM" id="SSF46626">
    <property type="entry name" value="Cytochrome c"/>
    <property type="match status" value="1"/>
</dbReference>
<evidence type="ECO:0000313" key="8">
    <source>
        <dbReference type="Proteomes" id="UP000054985"/>
    </source>
</evidence>
<evidence type="ECO:0000256" key="3">
    <source>
        <dbReference type="ARBA" id="ARBA00023004"/>
    </source>
</evidence>
<reference evidence="6 8" key="1">
    <citation type="submission" date="2015-11" db="EMBL/GenBank/DDBJ databases">
        <title>Genomic analysis of 38 Legionella species identifies large and diverse effector repertoires.</title>
        <authorList>
            <person name="Burstein D."/>
            <person name="Amaro F."/>
            <person name="Zusman T."/>
            <person name="Lifshitz Z."/>
            <person name="Cohen O."/>
            <person name="Gilbert J.A."/>
            <person name="Pupko T."/>
            <person name="Shuman H.A."/>
            <person name="Segal G."/>
        </authorList>
    </citation>
    <scope>NUCLEOTIDE SEQUENCE [LARGE SCALE GENOMIC DNA]</scope>
    <source>
        <strain evidence="6 8">ATCC 43877</strain>
    </source>
</reference>
<dbReference type="RefSeq" id="WP_028383433.1">
    <property type="nucleotide sequence ID" value="NZ_CAAAJG010000053.1"/>
</dbReference>
<feature type="domain" description="Cytochrome c" evidence="5">
    <location>
        <begin position="22"/>
        <end position="118"/>
    </location>
</feature>
<dbReference type="Proteomes" id="UP000054985">
    <property type="component" value="Unassembled WGS sequence"/>
</dbReference>
<keyword evidence="4" id="KW-0732">Signal</keyword>
<dbReference type="Gene3D" id="1.10.760.10">
    <property type="entry name" value="Cytochrome c-like domain"/>
    <property type="match status" value="1"/>
</dbReference>
<keyword evidence="1" id="KW-0349">Heme</keyword>
<proteinExistence type="predicted"/>
<keyword evidence="3" id="KW-0408">Iron</keyword>
<evidence type="ECO:0000256" key="4">
    <source>
        <dbReference type="SAM" id="SignalP"/>
    </source>
</evidence>
<evidence type="ECO:0000313" key="7">
    <source>
        <dbReference type="EMBL" id="STX62594.1"/>
    </source>
</evidence>
<dbReference type="Proteomes" id="UP000254040">
    <property type="component" value="Unassembled WGS sequence"/>
</dbReference>
<dbReference type="GO" id="GO:0009055">
    <property type="term" value="F:electron transfer activity"/>
    <property type="evidence" value="ECO:0007669"/>
    <property type="project" value="InterPro"/>
</dbReference>
<evidence type="ECO:0000313" key="9">
    <source>
        <dbReference type="Proteomes" id="UP000254040"/>
    </source>
</evidence>
<evidence type="ECO:0000313" key="6">
    <source>
        <dbReference type="EMBL" id="KTD33661.1"/>
    </source>
</evidence>